<feature type="transmembrane region" description="Helical" evidence="1">
    <location>
        <begin position="101"/>
        <end position="118"/>
    </location>
</feature>
<dbReference type="OrthoDB" id="5965958at2"/>
<proteinExistence type="predicted"/>
<dbReference type="Proteomes" id="UP000014227">
    <property type="component" value="Chromosome I"/>
</dbReference>
<name>S0EY29_CHTCT</name>
<evidence type="ECO:0000256" key="1">
    <source>
        <dbReference type="SAM" id="Phobius"/>
    </source>
</evidence>
<organism evidence="2 3">
    <name type="scientific">Chthonomonas calidirosea (strain DSM 23976 / ICMP 18418 / T49)</name>
    <dbReference type="NCBI Taxonomy" id="1303518"/>
    <lineage>
        <taxon>Bacteria</taxon>
        <taxon>Bacillati</taxon>
        <taxon>Armatimonadota</taxon>
        <taxon>Chthonomonadia</taxon>
        <taxon>Chthonomonadales</taxon>
        <taxon>Chthonomonadaceae</taxon>
        <taxon>Chthonomonas</taxon>
    </lineage>
</organism>
<dbReference type="AlphaFoldDB" id="S0EY29"/>
<protein>
    <submittedName>
        <fullName evidence="2">Fatty acid hydroxylase superfamily</fullName>
    </submittedName>
</protein>
<dbReference type="eggNOG" id="COG3000">
    <property type="taxonomic scope" value="Bacteria"/>
</dbReference>
<keyword evidence="1" id="KW-0812">Transmembrane</keyword>
<sequence length="192" mass="23058">MNWNFLGQEALAFVFYFLYGSFFEWAFHRYLFHSPRFVKSTFRAHQLVHHQRYKYEPTSYEWQEGQEKDHVAMNWFALVLFLAFHAPLFWTVQALTGWQSMWGGLAAVTTYYAVYEYFHYCMHIPGNRWFENRWPFTFVKEHHRIHHKYMLKNLNVFFPLADVCLGTFVSASSLQKTRATVESSLKESHIAS</sequence>
<dbReference type="InParanoid" id="S0EY29"/>
<feature type="transmembrane region" description="Helical" evidence="1">
    <location>
        <begin position="12"/>
        <end position="32"/>
    </location>
</feature>
<dbReference type="PATRIC" id="fig|1303518.3.peg.2745"/>
<accession>S0EY29</accession>
<dbReference type="HOGENOM" id="CLU_1412959_0_0_0"/>
<evidence type="ECO:0000313" key="3">
    <source>
        <dbReference type="Proteomes" id="UP000014227"/>
    </source>
</evidence>
<evidence type="ECO:0000313" key="2">
    <source>
        <dbReference type="EMBL" id="CCW36434.1"/>
    </source>
</evidence>
<dbReference type="RefSeq" id="WP_016483943.1">
    <property type="nucleotide sequence ID" value="NC_021487.1"/>
</dbReference>
<dbReference type="STRING" id="454171.CP488_01450"/>
<dbReference type="KEGG" id="ccz:CCALI_02641"/>
<reference evidence="3" key="1">
    <citation type="submission" date="2013-03" db="EMBL/GenBank/DDBJ databases">
        <title>Genome sequence of Chthonomonas calidirosea, the first sequenced genome from the Armatimonadetes phylum (formally candidate division OP10).</title>
        <authorList>
            <person name="Lee K.C.Y."/>
            <person name="Morgan X.C."/>
            <person name="Dunfield P.F."/>
            <person name="Tamas I."/>
            <person name="Houghton K.M."/>
            <person name="Vyssotski M."/>
            <person name="Ryan J.L.J."/>
            <person name="Lagutin K."/>
            <person name="McDonald I.R."/>
            <person name="Stott M.B."/>
        </authorList>
    </citation>
    <scope>NUCLEOTIDE SEQUENCE [LARGE SCALE GENOMIC DNA]</scope>
    <source>
        <strain evidence="3">DSM 23976 / ICMP 18418 / T49</strain>
    </source>
</reference>
<gene>
    <name evidence="2" type="ORF">CCALI_02641</name>
</gene>
<keyword evidence="3" id="KW-1185">Reference proteome</keyword>
<keyword evidence="1" id="KW-1133">Transmembrane helix</keyword>
<dbReference type="EMBL" id="HF951689">
    <property type="protein sequence ID" value="CCW36434.1"/>
    <property type="molecule type" value="Genomic_DNA"/>
</dbReference>
<keyword evidence="1" id="KW-0472">Membrane</keyword>
<feature type="transmembrane region" description="Helical" evidence="1">
    <location>
        <begin position="75"/>
        <end position="95"/>
    </location>
</feature>